<dbReference type="Proteomes" id="UP000646548">
    <property type="component" value="Unassembled WGS sequence"/>
</dbReference>
<reference evidence="1" key="1">
    <citation type="journal article" name="BMC Genomics">
        <title>Long-read sequencing and de novo genome assembly of marine medaka (Oryzias melastigma).</title>
        <authorList>
            <person name="Liang P."/>
            <person name="Saqib H.S.A."/>
            <person name="Ni X."/>
            <person name="Shen Y."/>
        </authorList>
    </citation>
    <scope>NUCLEOTIDE SEQUENCE</scope>
    <source>
        <strain evidence="1">Bigg-433</strain>
    </source>
</reference>
<dbReference type="EMBL" id="WKFB01000199">
    <property type="protein sequence ID" value="KAF6732053.1"/>
    <property type="molecule type" value="Genomic_DNA"/>
</dbReference>
<evidence type="ECO:0000313" key="1">
    <source>
        <dbReference type="EMBL" id="KAF6732053.1"/>
    </source>
</evidence>
<accession>A0A834CT32</accession>
<gene>
    <name evidence="1" type="ORF">FQA47_010844</name>
</gene>
<proteinExistence type="predicted"/>
<sequence length="246" mass="27334">MLSCWDKEEDEECEAQNDRGDVYLTARTTDREECLCERWYQRRQVVPVSPQRGGWKALLVGELSVVFLQLNCWCSSAFSSAENESVHLLELIPAGNDRMEPVTHQCHVSVFESVGNAASASDCSVCVRMQRLCQTAASVSECSVCVRLQRLRQTAASASDCSVCIVCVRLQRLRQNVTSASECRVCVRLQRLRQTVASASDCSVCVRMQRLRENVASASDCSVCVRLQRLCQNAASASDCSVCVRM</sequence>
<dbReference type="AlphaFoldDB" id="A0A834CT32"/>
<organism evidence="1 2">
    <name type="scientific">Oryzias melastigma</name>
    <name type="common">Marine medaka</name>
    <dbReference type="NCBI Taxonomy" id="30732"/>
    <lineage>
        <taxon>Eukaryota</taxon>
        <taxon>Metazoa</taxon>
        <taxon>Chordata</taxon>
        <taxon>Craniata</taxon>
        <taxon>Vertebrata</taxon>
        <taxon>Euteleostomi</taxon>
        <taxon>Actinopterygii</taxon>
        <taxon>Neopterygii</taxon>
        <taxon>Teleostei</taxon>
        <taxon>Neoteleostei</taxon>
        <taxon>Acanthomorphata</taxon>
        <taxon>Ovalentaria</taxon>
        <taxon>Atherinomorphae</taxon>
        <taxon>Beloniformes</taxon>
        <taxon>Adrianichthyidae</taxon>
        <taxon>Oryziinae</taxon>
        <taxon>Oryzias</taxon>
    </lineage>
</organism>
<evidence type="ECO:0000313" key="2">
    <source>
        <dbReference type="Proteomes" id="UP000646548"/>
    </source>
</evidence>
<protein>
    <submittedName>
        <fullName evidence="1">Uncharacterized protein</fullName>
    </submittedName>
</protein>
<name>A0A834CT32_ORYME</name>
<comment type="caution">
    <text evidence="1">The sequence shown here is derived from an EMBL/GenBank/DDBJ whole genome shotgun (WGS) entry which is preliminary data.</text>
</comment>